<comment type="caution">
    <text evidence="1">The sequence shown here is derived from an EMBL/GenBank/DDBJ whole genome shotgun (WGS) entry which is preliminary data.</text>
</comment>
<evidence type="ECO:0000313" key="1">
    <source>
        <dbReference type="EMBL" id="KAL0482776.1"/>
    </source>
</evidence>
<protein>
    <submittedName>
        <fullName evidence="1">Uncharacterized protein</fullName>
    </submittedName>
</protein>
<keyword evidence="2" id="KW-1185">Reference proteome</keyword>
<accession>A0AAW2Z126</accession>
<evidence type="ECO:0000313" key="2">
    <source>
        <dbReference type="Proteomes" id="UP001431209"/>
    </source>
</evidence>
<reference evidence="1 2" key="1">
    <citation type="submission" date="2024-03" db="EMBL/GenBank/DDBJ databases">
        <title>The Acrasis kona genome and developmental transcriptomes reveal deep origins of eukaryotic multicellular pathways.</title>
        <authorList>
            <person name="Sheikh S."/>
            <person name="Fu C.-J."/>
            <person name="Brown M.W."/>
            <person name="Baldauf S.L."/>
        </authorList>
    </citation>
    <scope>NUCLEOTIDE SEQUENCE [LARGE SCALE GENOMIC DNA]</scope>
    <source>
        <strain evidence="1 2">ATCC MYA-3509</strain>
    </source>
</reference>
<organism evidence="1 2">
    <name type="scientific">Acrasis kona</name>
    <dbReference type="NCBI Taxonomy" id="1008807"/>
    <lineage>
        <taxon>Eukaryota</taxon>
        <taxon>Discoba</taxon>
        <taxon>Heterolobosea</taxon>
        <taxon>Tetramitia</taxon>
        <taxon>Eutetramitia</taxon>
        <taxon>Acrasidae</taxon>
        <taxon>Acrasis</taxon>
    </lineage>
</organism>
<dbReference type="AlphaFoldDB" id="A0AAW2Z126"/>
<dbReference type="Proteomes" id="UP001431209">
    <property type="component" value="Unassembled WGS sequence"/>
</dbReference>
<name>A0AAW2Z126_9EUKA</name>
<proteinExistence type="predicted"/>
<dbReference type="EMBL" id="JAOPGA020000890">
    <property type="protein sequence ID" value="KAL0482776.1"/>
    <property type="molecule type" value="Genomic_DNA"/>
</dbReference>
<gene>
    <name evidence="1" type="ORF">AKO1_011181</name>
</gene>
<sequence length="158" mass="17654">MSACQKNSGVSPKLIAIIEDKVKKIGGILGGPSKIVILNASDEILYCNSDLISDTQDGRTTKEDLQDQITNVKESCNRFSTGCQYFTDHKSNGIIHVQGKKSLFSVYQGEKITLAFFTEMRDVQFNSDNDKEMEPIIHDIILLLANVMKQKKTVDKTH</sequence>